<evidence type="ECO:0000313" key="1">
    <source>
        <dbReference type="EMBL" id="KAK8834157.1"/>
    </source>
</evidence>
<evidence type="ECO:0008006" key="4">
    <source>
        <dbReference type="Google" id="ProtNLM"/>
    </source>
</evidence>
<evidence type="ECO:0000313" key="2">
    <source>
        <dbReference type="EMBL" id="KAK8888289.1"/>
    </source>
</evidence>
<reference evidence="1 3" key="1">
    <citation type="submission" date="2024-04" db="EMBL/GenBank/DDBJ databases">
        <title>Tritrichomonas musculus Genome.</title>
        <authorList>
            <person name="Alves-Ferreira E."/>
            <person name="Grigg M."/>
            <person name="Lorenzi H."/>
            <person name="Galac M."/>
        </authorList>
    </citation>
    <scope>NUCLEOTIDE SEQUENCE [LARGE SCALE GENOMIC DNA]</scope>
    <source>
        <strain evidence="1 3">EAF2021</strain>
    </source>
</reference>
<organism evidence="1 3">
    <name type="scientific">Tritrichomonas musculus</name>
    <dbReference type="NCBI Taxonomy" id="1915356"/>
    <lineage>
        <taxon>Eukaryota</taxon>
        <taxon>Metamonada</taxon>
        <taxon>Parabasalia</taxon>
        <taxon>Tritrichomonadida</taxon>
        <taxon>Tritrichomonadidae</taxon>
        <taxon>Tritrichomonas</taxon>
    </lineage>
</organism>
<name>A0ABR2GJP7_9EUKA</name>
<proteinExistence type="predicted"/>
<dbReference type="EMBL" id="JAPFFF010000006">
    <property type="protein sequence ID" value="KAK8888289.1"/>
    <property type="molecule type" value="Genomic_DNA"/>
</dbReference>
<gene>
    <name evidence="1" type="ORF">M9Y10_033253</name>
    <name evidence="2" type="ORF">M9Y10_039355</name>
</gene>
<dbReference type="Proteomes" id="UP001470230">
    <property type="component" value="Unassembled WGS sequence"/>
</dbReference>
<accession>A0ABR2GJP7</accession>
<protein>
    <recommendedName>
        <fullName evidence="4">DH domain-containing protein</fullName>
    </recommendedName>
</protein>
<comment type="caution">
    <text evidence="1">The sequence shown here is derived from an EMBL/GenBank/DDBJ whole genome shotgun (WGS) entry which is preliminary data.</text>
</comment>
<dbReference type="EMBL" id="JAPFFF010000484">
    <property type="protein sequence ID" value="KAK8834157.1"/>
    <property type="molecule type" value="Genomic_DNA"/>
</dbReference>
<keyword evidence="3" id="KW-1185">Reference proteome</keyword>
<sequence length="243" mass="28541">MIHNGICRNPYYGNCTLYSDICYKKDFDQELNEKPFQLFINPKKFYCSQIPGLRTDEKLIIDNLANFPEIFCIIIEIVTYQKMYSQHLSFLFSEITKIVNDNAKHSSLIKTFIPKFWMICEKHQDLYKEIDQIASSQSSENIIQNFASLMLKQVAFISQMNEYNSELKKNENYLIDISLENSSKVALVIGNETIIQKLKSSNKWLLFYIHSIKRMSDLFPKDSANNRRLSEISKAFQCFLNKM</sequence>
<evidence type="ECO:0000313" key="3">
    <source>
        <dbReference type="Proteomes" id="UP001470230"/>
    </source>
</evidence>